<feature type="chain" id="PRO_5014836742" description="Phospholipase" evidence="1">
    <location>
        <begin position="35"/>
        <end position="141"/>
    </location>
</feature>
<evidence type="ECO:0000313" key="2">
    <source>
        <dbReference type="EMBL" id="AUB80979.1"/>
    </source>
</evidence>
<dbReference type="GO" id="GO:0050482">
    <property type="term" value="P:arachidonate secretion"/>
    <property type="evidence" value="ECO:0007669"/>
    <property type="project" value="InterPro"/>
</dbReference>
<dbReference type="RefSeq" id="WP_100918760.1">
    <property type="nucleotide sequence ID" value="NZ_CP020370.1"/>
</dbReference>
<keyword evidence="1" id="KW-0732">Signal</keyword>
<name>A0A2K8U6E1_9GAMM</name>
<evidence type="ECO:0000256" key="1">
    <source>
        <dbReference type="SAM" id="SignalP"/>
    </source>
</evidence>
<dbReference type="EMBL" id="CP020370">
    <property type="protein sequence ID" value="AUB80979.1"/>
    <property type="molecule type" value="Genomic_DNA"/>
</dbReference>
<keyword evidence="3" id="KW-1185">Reference proteome</keyword>
<dbReference type="AlphaFoldDB" id="A0A2K8U6E1"/>
<dbReference type="InterPro" id="IPR036444">
    <property type="entry name" value="PLipase_A2_dom_sf"/>
</dbReference>
<protein>
    <recommendedName>
        <fullName evidence="4">Phospholipase</fullName>
    </recommendedName>
</protein>
<sequence length="141" mass="14869">MCKQQKVPAPARAPAIALIGVLAALLLPAGPAQAFKCVPLYGNWCGPGHPSAVALPPVDAFDAACMRHDLCIAGAWSETPCDRAFVDELHLIAAQTGYLPRPLQWAEYLIRVKAGGGWGGMPMPMPGDAMGIMSSVMTPCW</sequence>
<evidence type="ECO:0000313" key="3">
    <source>
        <dbReference type="Proteomes" id="UP000232638"/>
    </source>
</evidence>
<feature type="signal peptide" evidence="1">
    <location>
        <begin position="1"/>
        <end position="34"/>
    </location>
</feature>
<dbReference type="OrthoDB" id="8087013at2"/>
<reference evidence="2 3" key="1">
    <citation type="submission" date="2017-03" db="EMBL/GenBank/DDBJ databases">
        <title>Complete genome sequence of Candidatus 'Thiodictyon syntrophicum' sp. nov. strain Cad16T, a photolithoautotroph purple sulfur bacterium isolated from an alpine meromictic lake.</title>
        <authorList>
            <person name="Luedin S.M."/>
            <person name="Pothier J.F."/>
            <person name="Danza F."/>
            <person name="Storelli N."/>
            <person name="Wittwer M."/>
            <person name="Tonolla M."/>
        </authorList>
    </citation>
    <scope>NUCLEOTIDE SEQUENCE [LARGE SCALE GENOMIC DNA]</scope>
    <source>
        <strain evidence="2 3">Cad16T</strain>
    </source>
</reference>
<dbReference type="SUPFAM" id="SSF48619">
    <property type="entry name" value="Phospholipase A2, PLA2"/>
    <property type="match status" value="1"/>
</dbReference>
<gene>
    <name evidence="2" type="ORF">THSYN_08480</name>
</gene>
<dbReference type="Proteomes" id="UP000232638">
    <property type="component" value="Chromosome"/>
</dbReference>
<dbReference type="Gene3D" id="1.20.90.10">
    <property type="entry name" value="Phospholipase A2 domain"/>
    <property type="match status" value="1"/>
</dbReference>
<dbReference type="GO" id="GO:0006644">
    <property type="term" value="P:phospholipid metabolic process"/>
    <property type="evidence" value="ECO:0007669"/>
    <property type="project" value="InterPro"/>
</dbReference>
<evidence type="ECO:0008006" key="4">
    <source>
        <dbReference type="Google" id="ProtNLM"/>
    </source>
</evidence>
<accession>A0A2K8U6E1</accession>
<organism evidence="2 3">
    <name type="scientific">Candidatus Thiodictyon syntrophicum</name>
    <dbReference type="NCBI Taxonomy" id="1166950"/>
    <lineage>
        <taxon>Bacteria</taxon>
        <taxon>Pseudomonadati</taxon>
        <taxon>Pseudomonadota</taxon>
        <taxon>Gammaproteobacteria</taxon>
        <taxon>Chromatiales</taxon>
        <taxon>Chromatiaceae</taxon>
        <taxon>Thiodictyon</taxon>
    </lineage>
</organism>
<dbReference type="KEGG" id="tsy:THSYN_08480"/>
<dbReference type="GO" id="GO:0004623">
    <property type="term" value="F:phospholipase A2 activity"/>
    <property type="evidence" value="ECO:0007669"/>
    <property type="project" value="InterPro"/>
</dbReference>
<proteinExistence type="predicted"/>